<evidence type="ECO:0000259" key="1">
    <source>
        <dbReference type="Pfam" id="PF00535"/>
    </source>
</evidence>
<dbReference type="SUPFAM" id="SSF53448">
    <property type="entry name" value="Nucleotide-diphospho-sugar transferases"/>
    <property type="match status" value="1"/>
</dbReference>
<reference evidence="2 3" key="1">
    <citation type="submission" date="2016-01" db="EMBL/GenBank/DDBJ databases">
        <authorList>
            <person name="Oliw E.H."/>
        </authorList>
    </citation>
    <scope>NUCLEOTIDE SEQUENCE [LARGE SCALE GENOMIC DNA]</scope>
    <source>
        <strain evidence="2">LMG 22029</strain>
    </source>
</reference>
<dbReference type="PANTHER" id="PTHR43685:SF11">
    <property type="entry name" value="GLYCOSYLTRANSFERASE TAGX-RELATED"/>
    <property type="match status" value="1"/>
</dbReference>
<evidence type="ECO:0000313" key="2">
    <source>
        <dbReference type="EMBL" id="SAL33997.1"/>
    </source>
</evidence>
<name>A0A158GQ63_CABSO</name>
<dbReference type="EMBL" id="FCOC02000009">
    <property type="protein sequence ID" value="SAL33997.1"/>
    <property type="molecule type" value="Genomic_DNA"/>
</dbReference>
<organism evidence="2 3">
    <name type="scientific">Caballeronia sordidicola</name>
    <name type="common">Burkholderia sordidicola</name>
    <dbReference type="NCBI Taxonomy" id="196367"/>
    <lineage>
        <taxon>Bacteria</taxon>
        <taxon>Pseudomonadati</taxon>
        <taxon>Pseudomonadota</taxon>
        <taxon>Betaproteobacteria</taxon>
        <taxon>Burkholderiales</taxon>
        <taxon>Burkholderiaceae</taxon>
        <taxon>Caballeronia</taxon>
    </lineage>
</organism>
<dbReference type="InterPro" id="IPR001173">
    <property type="entry name" value="Glyco_trans_2-like"/>
</dbReference>
<dbReference type="InterPro" id="IPR050834">
    <property type="entry name" value="Glycosyltransf_2"/>
</dbReference>
<protein>
    <submittedName>
        <fullName evidence="2">Glycosyl transferase family protein</fullName>
    </submittedName>
</protein>
<dbReference type="AlphaFoldDB" id="A0A158GQ63"/>
<dbReference type="CDD" id="cd00761">
    <property type="entry name" value="Glyco_tranf_GTA_type"/>
    <property type="match status" value="1"/>
</dbReference>
<dbReference type="Pfam" id="PF00535">
    <property type="entry name" value="Glycos_transf_2"/>
    <property type="match status" value="1"/>
</dbReference>
<dbReference type="InterPro" id="IPR029044">
    <property type="entry name" value="Nucleotide-diphossugar_trans"/>
</dbReference>
<feature type="domain" description="Glycosyltransferase 2-like" evidence="1">
    <location>
        <begin position="19"/>
        <end position="181"/>
    </location>
</feature>
<keyword evidence="2" id="KW-0808">Transferase</keyword>
<dbReference type="PANTHER" id="PTHR43685">
    <property type="entry name" value="GLYCOSYLTRANSFERASE"/>
    <property type="match status" value="1"/>
</dbReference>
<proteinExistence type="predicted"/>
<gene>
    <name evidence="2" type="ORF">AWB64_03273</name>
</gene>
<dbReference type="Gene3D" id="3.90.550.10">
    <property type="entry name" value="Spore Coat Polysaccharide Biosynthesis Protein SpsA, Chain A"/>
    <property type="match status" value="1"/>
</dbReference>
<accession>A0A158GQ63</accession>
<sequence>MTLPIEINSPYRGIMKQVTVVICNYNYERFLAQAIGSALGQDYPATRVVVIDDGSTDGSRALIESYGSRVEAVFKENGGQVSAYNCAVEIIDTDYAILLDSDDLLYPSAVSEVVRAFNEGEYTKVQFRLDVIGSEGELTGTHVPHSEPPADCGSLLRRGWLYPSPPASGNAYRVSALRKIFPVPQSSVNRYGADFYAIYGVALLGPVATISRSLGAYRVHNTSAPSVSFANSESLTKAPKALNMRWMTLKEIARSRLDVELPSSFHDFSHEKAHFCSGVYHAPLAARWHWMTRESHSYLHSIVANPFWGVKKKVGTLVLSSLCLLPYAPLSDYAVRYIANPLARRRVAAR</sequence>
<dbReference type="Proteomes" id="UP000054893">
    <property type="component" value="Unassembled WGS sequence"/>
</dbReference>
<evidence type="ECO:0000313" key="3">
    <source>
        <dbReference type="Proteomes" id="UP000054893"/>
    </source>
</evidence>
<dbReference type="GO" id="GO:0016740">
    <property type="term" value="F:transferase activity"/>
    <property type="evidence" value="ECO:0007669"/>
    <property type="project" value="UniProtKB-KW"/>
</dbReference>